<sequence>MPKATTDTIATLLESAIEETDDSEVHYKLRTALQLLDVVERRQESAIDLLTDEEFDGELRERLEELGYL</sequence>
<proteinExistence type="predicted"/>
<keyword evidence="2" id="KW-1185">Reference proteome</keyword>
<evidence type="ECO:0008006" key="3">
    <source>
        <dbReference type="Google" id="ProtNLM"/>
    </source>
</evidence>
<dbReference type="Proteomes" id="UP001570511">
    <property type="component" value="Unassembled WGS sequence"/>
</dbReference>
<name>A0ABD5MHP1_9EURY</name>
<dbReference type="EMBL" id="JBGNYA010000001">
    <property type="protein sequence ID" value="MFA1611561.1"/>
    <property type="molecule type" value="Genomic_DNA"/>
</dbReference>
<accession>A0ABD5MHP1</accession>
<evidence type="ECO:0000313" key="1">
    <source>
        <dbReference type="EMBL" id="MFA1611561.1"/>
    </source>
</evidence>
<comment type="caution">
    <text evidence="1">The sequence shown here is derived from an EMBL/GenBank/DDBJ whole genome shotgun (WGS) entry which is preliminary data.</text>
</comment>
<dbReference type="RefSeq" id="WP_372389877.1">
    <property type="nucleotide sequence ID" value="NZ_JBGNYA010000001.1"/>
</dbReference>
<reference evidence="1 2" key="1">
    <citation type="submission" date="2024-08" db="EMBL/GenBank/DDBJ databases">
        <title>Halobellus sp. MBLA0158 whole genome sequence.</title>
        <authorList>
            <person name="Hwang C.Y."/>
            <person name="Cho E.-S."/>
            <person name="Seo M.-J."/>
        </authorList>
    </citation>
    <scope>NUCLEOTIDE SEQUENCE [LARGE SCALE GENOMIC DNA]</scope>
    <source>
        <strain evidence="1 2">MBLA0158</strain>
    </source>
</reference>
<gene>
    <name evidence="1" type="ORF">OS889_11170</name>
</gene>
<protein>
    <recommendedName>
        <fullName evidence="3">CopG family transcriptional regulator</fullName>
    </recommendedName>
</protein>
<dbReference type="AlphaFoldDB" id="A0ABD5MHP1"/>
<evidence type="ECO:0000313" key="2">
    <source>
        <dbReference type="Proteomes" id="UP001570511"/>
    </source>
</evidence>
<organism evidence="1 2">
    <name type="scientific">Halobellus rubicundus</name>
    <dbReference type="NCBI Taxonomy" id="2996466"/>
    <lineage>
        <taxon>Archaea</taxon>
        <taxon>Methanobacteriati</taxon>
        <taxon>Methanobacteriota</taxon>
        <taxon>Stenosarchaea group</taxon>
        <taxon>Halobacteria</taxon>
        <taxon>Halobacteriales</taxon>
        <taxon>Haloferacaceae</taxon>
        <taxon>Halobellus</taxon>
    </lineage>
</organism>